<protein>
    <submittedName>
        <fullName evidence="4">Glutathione S-transferase</fullName>
    </submittedName>
</protein>
<dbReference type="GO" id="GO:0016740">
    <property type="term" value="F:transferase activity"/>
    <property type="evidence" value="ECO:0007669"/>
    <property type="project" value="UniProtKB-KW"/>
</dbReference>
<dbReference type="SFLD" id="SFLDG00358">
    <property type="entry name" value="Main_(cytGST)"/>
    <property type="match status" value="1"/>
</dbReference>
<evidence type="ECO:0000259" key="2">
    <source>
        <dbReference type="PROSITE" id="PS50404"/>
    </source>
</evidence>
<evidence type="ECO:0000256" key="1">
    <source>
        <dbReference type="RuleBase" id="RU003494"/>
    </source>
</evidence>
<accession>A0A150TTA6</accession>
<dbReference type="SFLD" id="SFLDS00019">
    <property type="entry name" value="Glutathione_Transferase_(cytos"/>
    <property type="match status" value="1"/>
</dbReference>
<dbReference type="Proteomes" id="UP000075502">
    <property type="component" value="Unassembled WGS sequence"/>
</dbReference>
<sequence length="221" mass="24353">MKLYFSPLACSLATRIALYEAGAEASFVEVDPKTKRTEEGADFRAVHPLGLVPALEIEGGEILTENAAILQLVADRSPEAGLAPRDPLGRARLQQWLCFIGTELHKAVYVPLLDKAAPAEVKRYALAKADARLGWVAGRLEGREFLLDRFSVADAYLFAVLNWSSVTPVDLKAWPALRAYQARLRARPSVARAFDEEWARFVRETQRHGESLPAGAQRAVG</sequence>
<dbReference type="InterPro" id="IPR004045">
    <property type="entry name" value="Glutathione_S-Trfase_N"/>
</dbReference>
<dbReference type="CDD" id="cd03188">
    <property type="entry name" value="GST_C_Beta"/>
    <property type="match status" value="1"/>
</dbReference>
<dbReference type="SFLD" id="SFLDG01150">
    <property type="entry name" value="Main.1:_Beta-like"/>
    <property type="match status" value="1"/>
</dbReference>
<evidence type="ECO:0000259" key="3">
    <source>
        <dbReference type="PROSITE" id="PS50405"/>
    </source>
</evidence>
<dbReference type="Pfam" id="PF02798">
    <property type="entry name" value="GST_N"/>
    <property type="match status" value="1"/>
</dbReference>
<dbReference type="InterPro" id="IPR036282">
    <property type="entry name" value="Glutathione-S-Trfase_C_sf"/>
</dbReference>
<dbReference type="EMBL" id="JEME01001140">
    <property type="protein sequence ID" value="KYG07933.1"/>
    <property type="molecule type" value="Genomic_DNA"/>
</dbReference>
<comment type="caution">
    <text evidence="4">The sequence shown here is derived from an EMBL/GenBank/DDBJ whole genome shotgun (WGS) entry which is preliminary data.</text>
</comment>
<proteinExistence type="inferred from homology"/>
<evidence type="ECO:0000313" key="5">
    <source>
        <dbReference type="Proteomes" id="UP000075502"/>
    </source>
</evidence>
<dbReference type="InterPro" id="IPR036249">
    <property type="entry name" value="Thioredoxin-like_sf"/>
</dbReference>
<dbReference type="PANTHER" id="PTHR44051:SF8">
    <property type="entry name" value="GLUTATHIONE S-TRANSFERASE GSTA"/>
    <property type="match status" value="1"/>
</dbReference>
<feature type="domain" description="GST N-terminal" evidence="2">
    <location>
        <begin position="1"/>
        <end position="81"/>
    </location>
</feature>
<dbReference type="CDD" id="cd03057">
    <property type="entry name" value="GST_N_Beta"/>
    <property type="match status" value="1"/>
</dbReference>
<reference evidence="4 5" key="1">
    <citation type="submission" date="2014-02" db="EMBL/GenBank/DDBJ databases">
        <title>The small core and large imbalanced accessory genome model reveals a collaborative survival strategy of Sorangium cellulosum strains in nature.</title>
        <authorList>
            <person name="Han K."/>
            <person name="Peng R."/>
            <person name="Blom J."/>
            <person name="Li Y.-Z."/>
        </authorList>
    </citation>
    <scope>NUCLEOTIDE SEQUENCE [LARGE SCALE GENOMIC DNA]</scope>
    <source>
        <strain evidence="4 5">So0007-03</strain>
    </source>
</reference>
<dbReference type="InterPro" id="IPR004046">
    <property type="entry name" value="GST_C"/>
</dbReference>
<dbReference type="Pfam" id="PF00043">
    <property type="entry name" value="GST_C"/>
    <property type="match status" value="1"/>
</dbReference>
<gene>
    <name evidence="4" type="ORF">BE21_02200</name>
</gene>
<dbReference type="PROSITE" id="PS50404">
    <property type="entry name" value="GST_NTER"/>
    <property type="match status" value="1"/>
</dbReference>
<evidence type="ECO:0000313" key="4">
    <source>
        <dbReference type="EMBL" id="KYG07933.1"/>
    </source>
</evidence>
<dbReference type="Gene3D" id="1.20.1050.10">
    <property type="match status" value="1"/>
</dbReference>
<feature type="domain" description="GST C-terminal" evidence="3">
    <location>
        <begin position="86"/>
        <end position="205"/>
    </location>
</feature>
<dbReference type="PROSITE" id="PS50405">
    <property type="entry name" value="GST_CTER"/>
    <property type="match status" value="1"/>
</dbReference>
<dbReference type="SUPFAM" id="SSF47616">
    <property type="entry name" value="GST C-terminal domain-like"/>
    <property type="match status" value="1"/>
</dbReference>
<dbReference type="Gene3D" id="3.40.30.10">
    <property type="entry name" value="Glutaredoxin"/>
    <property type="match status" value="1"/>
</dbReference>
<name>A0A150TTA6_SORCE</name>
<keyword evidence="4" id="KW-0808">Transferase</keyword>
<comment type="similarity">
    <text evidence="1">Belongs to the GST superfamily.</text>
</comment>
<dbReference type="InterPro" id="IPR040079">
    <property type="entry name" value="Glutathione_S-Trfase"/>
</dbReference>
<organism evidence="4 5">
    <name type="scientific">Sorangium cellulosum</name>
    <name type="common">Polyangium cellulosum</name>
    <dbReference type="NCBI Taxonomy" id="56"/>
    <lineage>
        <taxon>Bacteria</taxon>
        <taxon>Pseudomonadati</taxon>
        <taxon>Myxococcota</taxon>
        <taxon>Polyangia</taxon>
        <taxon>Polyangiales</taxon>
        <taxon>Polyangiaceae</taxon>
        <taxon>Sorangium</taxon>
    </lineage>
</organism>
<dbReference type="PANTHER" id="PTHR44051">
    <property type="entry name" value="GLUTATHIONE S-TRANSFERASE-RELATED"/>
    <property type="match status" value="1"/>
</dbReference>
<dbReference type="AlphaFoldDB" id="A0A150TTA6"/>
<dbReference type="SUPFAM" id="SSF52833">
    <property type="entry name" value="Thioredoxin-like"/>
    <property type="match status" value="1"/>
</dbReference>
<dbReference type="InterPro" id="IPR010987">
    <property type="entry name" value="Glutathione-S-Trfase_C-like"/>
</dbReference>